<comment type="caution">
    <text evidence="4">The sequence shown here is derived from an EMBL/GenBank/DDBJ whole genome shotgun (WGS) entry which is preliminary data.</text>
</comment>
<dbReference type="OrthoDB" id="203253at2759"/>
<dbReference type="Gene3D" id="2.60.120.620">
    <property type="entry name" value="q2cbj1_9rhob like domain"/>
    <property type="match status" value="1"/>
</dbReference>
<feature type="domain" description="Fe2OG dioxygenase" evidence="3">
    <location>
        <begin position="173"/>
        <end position="274"/>
    </location>
</feature>
<dbReference type="GO" id="GO:0046872">
    <property type="term" value="F:metal ion binding"/>
    <property type="evidence" value="ECO:0007669"/>
    <property type="project" value="UniProtKB-KW"/>
</dbReference>
<dbReference type="GO" id="GO:0016491">
    <property type="term" value="F:oxidoreductase activity"/>
    <property type="evidence" value="ECO:0007669"/>
    <property type="project" value="UniProtKB-KW"/>
</dbReference>
<feature type="region of interest" description="Disordered" evidence="2">
    <location>
        <begin position="1"/>
        <end position="20"/>
    </location>
</feature>
<accession>A0A9N8DXH6</accession>
<keyword evidence="1" id="KW-0408">Iron</keyword>
<gene>
    <name evidence="4" type="ORF">SEMRO_320_G116530.1</name>
</gene>
<dbReference type="Proteomes" id="UP001153069">
    <property type="component" value="Unassembled WGS sequence"/>
</dbReference>
<keyword evidence="5" id="KW-1185">Reference proteome</keyword>
<evidence type="ECO:0000313" key="4">
    <source>
        <dbReference type="EMBL" id="CAB9507784.1"/>
    </source>
</evidence>
<evidence type="ECO:0000256" key="1">
    <source>
        <dbReference type="RuleBase" id="RU003682"/>
    </source>
</evidence>
<keyword evidence="1" id="KW-0560">Oxidoreductase</keyword>
<evidence type="ECO:0000259" key="3">
    <source>
        <dbReference type="PROSITE" id="PS51471"/>
    </source>
</evidence>
<comment type="similarity">
    <text evidence="1">Belongs to the iron/ascorbate-dependent oxidoreductase family.</text>
</comment>
<organism evidence="4 5">
    <name type="scientific">Seminavis robusta</name>
    <dbReference type="NCBI Taxonomy" id="568900"/>
    <lineage>
        <taxon>Eukaryota</taxon>
        <taxon>Sar</taxon>
        <taxon>Stramenopiles</taxon>
        <taxon>Ochrophyta</taxon>
        <taxon>Bacillariophyta</taxon>
        <taxon>Bacillariophyceae</taxon>
        <taxon>Bacillariophycidae</taxon>
        <taxon>Naviculales</taxon>
        <taxon>Naviculaceae</taxon>
        <taxon>Seminavis</taxon>
    </lineage>
</organism>
<dbReference type="EMBL" id="CAICTM010000319">
    <property type="protein sequence ID" value="CAB9507784.1"/>
    <property type="molecule type" value="Genomic_DNA"/>
</dbReference>
<protein>
    <recommendedName>
        <fullName evidence="3">Fe2OG dioxygenase domain-containing protein</fullName>
    </recommendedName>
</protein>
<dbReference type="PROSITE" id="PS51471">
    <property type="entry name" value="FE2OG_OXY"/>
    <property type="match status" value="1"/>
</dbReference>
<dbReference type="InterPro" id="IPR005123">
    <property type="entry name" value="Oxoglu/Fe-dep_dioxygenase_dom"/>
</dbReference>
<dbReference type="AlphaFoldDB" id="A0A9N8DXH6"/>
<proteinExistence type="inferred from homology"/>
<reference evidence="4" key="1">
    <citation type="submission" date="2020-06" db="EMBL/GenBank/DDBJ databases">
        <authorList>
            <consortium name="Plant Systems Biology data submission"/>
        </authorList>
    </citation>
    <scope>NUCLEOTIDE SEQUENCE</scope>
    <source>
        <strain evidence="4">D6</strain>
    </source>
</reference>
<sequence>MAILPGQRCDEEEEKKEDPMVQEILIRGGAPLRPDHELSTSLSLGERITKGKTILLLSNLVTPDELDYLVESSIAAADAQTDKQDGDMICTLEEGYKGKVFIRMPLFAAAQRENCTDGLPESISLKLEEILWRALDCMDRQVCPSLKATVLNVSQDDNTTDASMAGLFHNQQLQFSIREPAINVYRAPHGHFAMHKDGRDLTILMSLSDPTQQFTGGGTAFWSQSFPHEGLDEPSLILAPPPGTAMVFGGKVSHKGCHIRTGTRVMFVASFNRPMAQEKEEETKEG</sequence>
<keyword evidence="1" id="KW-0479">Metal-binding</keyword>
<evidence type="ECO:0000256" key="2">
    <source>
        <dbReference type="SAM" id="MobiDB-lite"/>
    </source>
</evidence>
<name>A0A9N8DXH6_9STRA</name>
<evidence type="ECO:0000313" key="5">
    <source>
        <dbReference type="Proteomes" id="UP001153069"/>
    </source>
</evidence>